<gene>
    <name evidence="2" type="primary">LOC108673342</name>
</gene>
<proteinExistence type="predicted"/>
<evidence type="ECO:0000313" key="2">
    <source>
        <dbReference type="RefSeq" id="XP_018016638.1"/>
    </source>
</evidence>
<dbReference type="AlphaFoldDB" id="A0A8B7NSF1"/>
<name>A0A8B7NSF1_HYAAZ</name>
<dbReference type="KEGG" id="hazt:108673342"/>
<dbReference type="Proteomes" id="UP000694843">
    <property type="component" value="Unplaced"/>
</dbReference>
<accession>A0A8B7NSF1</accession>
<sequence length="203" mass="23091">MYRFNRPEDLAVPPSPIFFDARANRKIGDIQQIPLRLMWEVMTKCAKVDGADVGAVKVHSVPLGSSQSSTASNRVLGSLFGAYHVYVTIRIGRAYWSFERYEEGILVQRSLEERAVIEKSMKEKRISGNCGIKSESLGKNDDLETVEDLILVLKTAFNALVHSRFDGLLNNCQHFARKILRAMGFNWSKPYVVESELPVWYIY</sequence>
<dbReference type="OrthoDB" id="6381337at2759"/>
<organism evidence="1 2">
    <name type="scientific">Hyalella azteca</name>
    <name type="common">Amphipod</name>
    <dbReference type="NCBI Taxonomy" id="294128"/>
    <lineage>
        <taxon>Eukaryota</taxon>
        <taxon>Metazoa</taxon>
        <taxon>Ecdysozoa</taxon>
        <taxon>Arthropoda</taxon>
        <taxon>Crustacea</taxon>
        <taxon>Multicrustacea</taxon>
        <taxon>Malacostraca</taxon>
        <taxon>Eumalacostraca</taxon>
        <taxon>Peracarida</taxon>
        <taxon>Amphipoda</taxon>
        <taxon>Senticaudata</taxon>
        <taxon>Talitrida</taxon>
        <taxon>Talitroidea</taxon>
        <taxon>Hyalellidae</taxon>
        <taxon>Hyalella</taxon>
    </lineage>
</organism>
<protein>
    <submittedName>
        <fullName evidence="2">Uncharacterized protein LOC108673342</fullName>
    </submittedName>
</protein>
<keyword evidence="1" id="KW-1185">Reference proteome</keyword>
<reference evidence="2" key="1">
    <citation type="submission" date="2025-08" db="UniProtKB">
        <authorList>
            <consortium name="RefSeq"/>
        </authorList>
    </citation>
    <scope>IDENTIFICATION</scope>
    <source>
        <tissue evidence="2">Whole organism</tissue>
    </source>
</reference>
<dbReference type="GeneID" id="108673342"/>
<evidence type="ECO:0000313" key="1">
    <source>
        <dbReference type="Proteomes" id="UP000694843"/>
    </source>
</evidence>
<dbReference type="RefSeq" id="XP_018016638.1">
    <property type="nucleotide sequence ID" value="XM_018161149.2"/>
</dbReference>